<proteinExistence type="predicted"/>
<accession>A0ABQ7N5J1</accession>
<evidence type="ECO:0000313" key="1">
    <source>
        <dbReference type="EMBL" id="KAG5405898.1"/>
    </source>
</evidence>
<name>A0ABQ7N5J1_BRACM</name>
<gene>
    <name evidence="1" type="primary">A03g505030.1_BraROA</name>
    <name evidence="1" type="ORF">IGI04_012017</name>
</gene>
<dbReference type="Proteomes" id="UP000823674">
    <property type="component" value="Chromosome A03"/>
</dbReference>
<keyword evidence="2" id="KW-1185">Reference proteome</keyword>
<dbReference type="EMBL" id="JADBGQ010000003">
    <property type="protein sequence ID" value="KAG5405898.1"/>
    <property type="molecule type" value="Genomic_DNA"/>
</dbReference>
<feature type="non-terminal residue" evidence="1">
    <location>
        <position position="1"/>
    </location>
</feature>
<comment type="caution">
    <text evidence="1">The sequence shown here is derived from an EMBL/GenBank/DDBJ whole genome shotgun (WGS) entry which is preliminary data.</text>
</comment>
<sequence length="63" mass="7424">NHLSLSPPPLPIIQTQSKRYFPFNILVSQISNIIDRRLHRKNARSTQSRPILSHHLLRLFLRS</sequence>
<reference evidence="1 2" key="1">
    <citation type="submission" date="2021-03" db="EMBL/GenBank/DDBJ databases">
        <authorList>
            <person name="King G.J."/>
            <person name="Bancroft I."/>
            <person name="Baten A."/>
            <person name="Bloomfield J."/>
            <person name="Borpatragohain P."/>
            <person name="He Z."/>
            <person name="Irish N."/>
            <person name="Irwin J."/>
            <person name="Liu K."/>
            <person name="Mauleon R.P."/>
            <person name="Moore J."/>
            <person name="Morris R."/>
            <person name="Ostergaard L."/>
            <person name="Wang B."/>
            <person name="Wells R."/>
        </authorList>
    </citation>
    <scope>NUCLEOTIDE SEQUENCE [LARGE SCALE GENOMIC DNA]</scope>
    <source>
        <strain evidence="1">R-o-18</strain>
        <tissue evidence="1">Leaf</tissue>
    </source>
</reference>
<protein>
    <submittedName>
        <fullName evidence="1">Uncharacterized protein</fullName>
    </submittedName>
</protein>
<evidence type="ECO:0000313" key="2">
    <source>
        <dbReference type="Proteomes" id="UP000823674"/>
    </source>
</evidence>
<organism evidence="1 2">
    <name type="scientific">Brassica rapa subsp. trilocularis</name>
    <dbReference type="NCBI Taxonomy" id="1813537"/>
    <lineage>
        <taxon>Eukaryota</taxon>
        <taxon>Viridiplantae</taxon>
        <taxon>Streptophyta</taxon>
        <taxon>Embryophyta</taxon>
        <taxon>Tracheophyta</taxon>
        <taxon>Spermatophyta</taxon>
        <taxon>Magnoliopsida</taxon>
        <taxon>eudicotyledons</taxon>
        <taxon>Gunneridae</taxon>
        <taxon>Pentapetalae</taxon>
        <taxon>rosids</taxon>
        <taxon>malvids</taxon>
        <taxon>Brassicales</taxon>
        <taxon>Brassicaceae</taxon>
        <taxon>Brassiceae</taxon>
        <taxon>Brassica</taxon>
    </lineage>
</organism>